<dbReference type="InterPro" id="IPR026992">
    <property type="entry name" value="DIOX_N"/>
</dbReference>
<reference evidence="4" key="1">
    <citation type="submission" date="2024-06" db="EMBL/GenBank/DDBJ databases">
        <title>Multi-omics analyses provide insights into the biosynthesis of the anticancer antibiotic pleurotin in Hohenbuehelia grisea.</title>
        <authorList>
            <person name="Weaver J.A."/>
            <person name="Alberti F."/>
        </authorList>
    </citation>
    <scope>NUCLEOTIDE SEQUENCE [LARGE SCALE GENOMIC DNA]</scope>
    <source>
        <strain evidence="4">T-177</strain>
    </source>
</reference>
<feature type="domain" description="Non-haem dioxygenase N-terminal" evidence="2">
    <location>
        <begin position="31"/>
        <end position="131"/>
    </location>
</feature>
<dbReference type="Pfam" id="PF14226">
    <property type="entry name" value="DIOX_N"/>
    <property type="match status" value="1"/>
</dbReference>
<dbReference type="InterPro" id="IPR027443">
    <property type="entry name" value="IPNS-like_sf"/>
</dbReference>
<evidence type="ECO:0000259" key="1">
    <source>
        <dbReference type="Pfam" id="PF03171"/>
    </source>
</evidence>
<protein>
    <recommendedName>
        <fullName evidence="5">Flavonol synthase</fullName>
    </recommendedName>
</protein>
<dbReference type="InterPro" id="IPR044861">
    <property type="entry name" value="IPNS-like_FE2OG_OXY"/>
</dbReference>
<dbReference type="PANTHER" id="PTHR47990">
    <property type="entry name" value="2-OXOGLUTARATE (2OG) AND FE(II)-DEPENDENT OXYGENASE SUPERFAMILY PROTEIN-RELATED"/>
    <property type="match status" value="1"/>
</dbReference>
<dbReference type="PRINTS" id="PR00682">
    <property type="entry name" value="IPNSYNTHASE"/>
</dbReference>
<dbReference type="Gene3D" id="2.60.120.330">
    <property type="entry name" value="B-lactam Antibiotic, Isopenicillin N Synthase, Chain"/>
    <property type="match status" value="1"/>
</dbReference>
<gene>
    <name evidence="3" type="ORF">HGRIS_006745</name>
</gene>
<sequence>MAAPTPVKPSLPLFHRPPETQVPLDWANLTTIDFSRYDAPGGKQALASELKDALRKCGFWTVVNAGIPQVLVDRQLAIAQAFFALPVEQKRSVPCDFSVGNYFGYREPTRFVGNTAVKENMEMLNIPKYTPDYTNTPRHDFVRMFQDEIAAFHKLVWDVVIKKLFVLFAVVLELPEDYFVERHAYDRPSEDHLRYMIYHPKSAEEDKLIGNQWSAGHTDFGSLTSLFSQSVAALQILTPDDGWKWVKYVEGGITCNAADTLSFMTKGYIKSCIHRVVRPPEDQAHYKRLGLFYFVRPGDDVPIVPALSPVLKREGLLNKEDEDQDPANAVKGKEYVRARVKDVHDRKATRIADRNENAVFQVKNLAVRDYYV</sequence>
<evidence type="ECO:0000313" key="3">
    <source>
        <dbReference type="EMBL" id="KAL0952481.1"/>
    </source>
</evidence>
<dbReference type="InterPro" id="IPR050231">
    <property type="entry name" value="Iron_ascorbate_oxido_reductase"/>
</dbReference>
<dbReference type="Proteomes" id="UP001556367">
    <property type="component" value="Unassembled WGS sequence"/>
</dbReference>
<name>A0ABR3JB11_9AGAR</name>
<evidence type="ECO:0008006" key="5">
    <source>
        <dbReference type="Google" id="ProtNLM"/>
    </source>
</evidence>
<comment type="caution">
    <text evidence="3">The sequence shown here is derived from an EMBL/GenBank/DDBJ whole genome shotgun (WGS) entry which is preliminary data.</text>
</comment>
<dbReference type="SUPFAM" id="SSF51197">
    <property type="entry name" value="Clavaminate synthase-like"/>
    <property type="match status" value="1"/>
</dbReference>
<accession>A0ABR3JB11</accession>
<proteinExistence type="predicted"/>
<keyword evidence="4" id="KW-1185">Reference proteome</keyword>
<evidence type="ECO:0000259" key="2">
    <source>
        <dbReference type="Pfam" id="PF14226"/>
    </source>
</evidence>
<dbReference type="EMBL" id="JASNQZ010000010">
    <property type="protein sequence ID" value="KAL0952481.1"/>
    <property type="molecule type" value="Genomic_DNA"/>
</dbReference>
<organism evidence="3 4">
    <name type="scientific">Hohenbuehelia grisea</name>
    <dbReference type="NCBI Taxonomy" id="104357"/>
    <lineage>
        <taxon>Eukaryota</taxon>
        <taxon>Fungi</taxon>
        <taxon>Dikarya</taxon>
        <taxon>Basidiomycota</taxon>
        <taxon>Agaricomycotina</taxon>
        <taxon>Agaricomycetes</taxon>
        <taxon>Agaricomycetidae</taxon>
        <taxon>Agaricales</taxon>
        <taxon>Pleurotineae</taxon>
        <taxon>Pleurotaceae</taxon>
        <taxon>Hohenbuehelia</taxon>
    </lineage>
</organism>
<feature type="domain" description="Isopenicillin N synthase-like Fe(2+) 2OG dioxygenase" evidence="1">
    <location>
        <begin position="198"/>
        <end position="297"/>
    </location>
</feature>
<evidence type="ECO:0000313" key="4">
    <source>
        <dbReference type="Proteomes" id="UP001556367"/>
    </source>
</evidence>
<dbReference type="Pfam" id="PF03171">
    <property type="entry name" value="2OG-FeII_Oxy"/>
    <property type="match status" value="1"/>
</dbReference>